<dbReference type="AlphaFoldDB" id="D2VYH2"/>
<feature type="domain" description="Saposin B-type" evidence="4">
    <location>
        <begin position="383"/>
        <end position="466"/>
    </location>
</feature>
<dbReference type="GO" id="GO:0006665">
    <property type="term" value="P:sphingolipid metabolic process"/>
    <property type="evidence" value="ECO:0007669"/>
    <property type="project" value="InterPro"/>
</dbReference>
<dbReference type="Gene3D" id="1.10.225.10">
    <property type="entry name" value="Saposin-like"/>
    <property type="match status" value="4"/>
</dbReference>
<evidence type="ECO:0000256" key="1">
    <source>
        <dbReference type="ARBA" id="ARBA00023157"/>
    </source>
</evidence>
<dbReference type="InterPro" id="IPR008138">
    <property type="entry name" value="SapB_2"/>
</dbReference>
<dbReference type="PRINTS" id="PR01797">
    <property type="entry name" value="SAPOSIN"/>
</dbReference>
<feature type="domain" description="Saposin B-type" evidence="4">
    <location>
        <begin position="116"/>
        <end position="197"/>
    </location>
</feature>
<dbReference type="VEuPathDB" id="AmoebaDB:NAEGRDRAFT_81712"/>
<dbReference type="STRING" id="5762.D2VYH2"/>
<dbReference type="EMBL" id="GG738911">
    <property type="protein sequence ID" value="EFC38060.1"/>
    <property type="molecule type" value="Genomic_DNA"/>
</dbReference>
<dbReference type="InterPro" id="IPR008139">
    <property type="entry name" value="SaposinB_dom"/>
</dbReference>
<dbReference type="InterPro" id="IPR008373">
    <property type="entry name" value="Saposin"/>
</dbReference>
<dbReference type="Proteomes" id="UP000006671">
    <property type="component" value="Unassembled WGS sequence"/>
</dbReference>
<evidence type="ECO:0000256" key="3">
    <source>
        <dbReference type="SAM" id="SignalP"/>
    </source>
</evidence>
<dbReference type="SMART" id="SM00741">
    <property type="entry name" value="SapB"/>
    <property type="match status" value="5"/>
</dbReference>
<keyword evidence="3" id="KW-0732">Signal</keyword>
<feature type="chain" id="PRO_5003038744" evidence="3">
    <location>
        <begin position="26"/>
        <end position="477"/>
    </location>
</feature>
<dbReference type="OrthoDB" id="69496at2759"/>
<dbReference type="eggNOG" id="KOG1340">
    <property type="taxonomic scope" value="Eukaryota"/>
</dbReference>
<dbReference type="PANTHER" id="PTHR11480">
    <property type="entry name" value="SAPOSIN-RELATED"/>
    <property type="match status" value="1"/>
</dbReference>
<organism evidence="6">
    <name type="scientific">Naegleria gruberi</name>
    <name type="common">Amoeba</name>
    <dbReference type="NCBI Taxonomy" id="5762"/>
    <lineage>
        <taxon>Eukaryota</taxon>
        <taxon>Discoba</taxon>
        <taxon>Heterolobosea</taxon>
        <taxon>Tetramitia</taxon>
        <taxon>Eutetramitia</taxon>
        <taxon>Vahlkampfiidae</taxon>
        <taxon>Naegleria</taxon>
    </lineage>
</organism>
<dbReference type="Pfam" id="PF05184">
    <property type="entry name" value="SapB_1"/>
    <property type="match status" value="3"/>
</dbReference>
<proteinExistence type="predicted"/>
<keyword evidence="6" id="KW-1185">Reference proteome</keyword>
<dbReference type="InParanoid" id="D2VYH2"/>
<dbReference type="GO" id="GO:0005764">
    <property type="term" value="C:lysosome"/>
    <property type="evidence" value="ECO:0007669"/>
    <property type="project" value="InterPro"/>
</dbReference>
<dbReference type="Pfam" id="PF03489">
    <property type="entry name" value="SapB_2"/>
    <property type="match status" value="3"/>
</dbReference>
<feature type="signal peptide" evidence="3">
    <location>
        <begin position="1"/>
        <end position="25"/>
    </location>
</feature>
<dbReference type="RefSeq" id="XP_002670804.1">
    <property type="nucleotide sequence ID" value="XM_002670758.1"/>
</dbReference>
<name>D2VYH2_NAEGR</name>
<feature type="domain" description="Saposin B-type" evidence="4">
    <location>
        <begin position="28"/>
        <end position="106"/>
    </location>
</feature>
<dbReference type="InterPro" id="IPR011001">
    <property type="entry name" value="Saposin-like"/>
</dbReference>
<dbReference type="InterPro" id="IPR051428">
    <property type="entry name" value="Sphingo_Act-Surfact_Prot"/>
</dbReference>
<dbReference type="PROSITE" id="PS50015">
    <property type="entry name" value="SAP_B"/>
    <property type="match status" value="3"/>
</dbReference>
<sequence length="477" mass="52057">MQFKYVIAALMVMVCLLAPTMMVKAEKSVMGCEICEWLVATAEGLVNKTKPQIEQELLQVCSKLGPYEQLCDQMVLMELPDIIDAIIAKEPPAIVCAQVKICANSSAPAIATAPKDSGICNMCQLVVTQVENWVESNDTIMTLEKKLEQVCNVIPGQYSTLCTYAVEQYLPTFIHQVEQQYSPLVICQDVSLCSKQEAPKVVAPQPAAAELCPICKAAVGFLKSKISTVDVPTIKKQLEFACTFFQVEDCQQLVDKAADIAQAIQTEDANTICSSVVDVCPKEQVTLKAQWNPFKKFLEAKNAKYCPTCLAITQYLENAITSDVAVAELIKIADLGCAKLGSLESLFILEKVTPQKVCSTLKMCDAADKMSLAAPVIAAKVEDSSMCLGCEYVIGVADNWLIANNTQQSVESTLDMVCNDFVPSVYKSQCVALVAQYTPQLVQLFEAKVFNPQTVCKAIGVCTSAKRQAINKQIQMN</sequence>
<dbReference type="GeneID" id="8857955"/>
<evidence type="ECO:0000313" key="5">
    <source>
        <dbReference type="EMBL" id="EFC38060.1"/>
    </source>
</evidence>
<reference evidence="5 6" key="1">
    <citation type="journal article" date="2010" name="Cell">
        <title>The genome of Naegleria gruberi illuminates early eukaryotic versatility.</title>
        <authorList>
            <person name="Fritz-Laylin L.K."/>
            <person name="Prochnik S.E."/>
            <person name="Ginger M.L."/>
            <person name="Dacks J.B."/>
            <person name="Carpenter M.L."/>
            <person name="Field M.C."/>
            <person name="Kuo A."/>
            <person name="Paredez A."/>
            <person name="Chapman J."/>
            <person name="Pham J."/>
            <person name="Shu S."/>
            <person name="Neupane R."/>
            <person name="Cipriano M."/>
            <person name="Mancuso J."/>
            <person name="Tu H."/>
            <person name="Salamov A."/>
            <person name="Lindquist E."/>
            <person name="Shapiro H."/>
            <person name="Lucas S."/>
            <person name="Grigoriev I.V."/>
            <person name="Cande W.Z."/>
            <person name="Fulton C."/>
            <person name="Rokhsar D.S."/>
            <person name="Dawson S.C."/>
        </authorList>
    </citation>
    <scope>NUCLEOTIDE SEQUENCE [LARGE SCALE GENOMIC DNA]</scope>
    <source>
        <strain evidence="5 6">NEG-M</strain>
    </source>
</reference>
<accession>D2VYH2</accession>
<dbReference type="KEGG" id="ngr:NAEGRDRAFT_81712"/>
<protein>
    <submittedName>
        <fullName evidence="5">Predicted protein</fullName>
    </submittedName>
</protein>
<keyword evidence="1" id="KW-1015">Disulfide bond</keyword>
<dbReference type="GO" id="GO:0016020">
    <property type="term" value="C:membrane"/>
    <property type="evidence" value="ECO:0007669"/>
    <property type="project" value="GOC"/>
</dbReference>
<keyword evidence="2" id="KW-0325">Glycoprotein</keyword>
<evidence type="ECO:0000313" key="6">
    <source>
        <dbReference type="Proteomes" id="UP000006671"/>
    </source>
</evidence>
<evidence type="ECO:0000259" key="4">
    <source>
        <dbReference type="PROSITE" id="PS50015"/>
    </source>
</evidence>
<gene>
    <name evidence="5" type="ORF">NAEGRDRAFT_81712</name>
</gene>
<dbReference type="SUPFAM" id="SSF47862">
    <property type="entry name" value="Saposin"/>
    <property type="match status" value="4"/>
</dbReference>
<evidence type="ECO:0000256" key="2">
    <source>
        <dbReference type="ARBA" id="ARBA00023180"/>
    </source>
</evidence>
<dbReference type="InterPro" id="IPR007856">
    <property type="entry name" value="SapB_1"/>
</dbReference>